<evidence type="ECO:0000256" key="9">
    <source>
        <dbReference type="ARBA" id="ARBA00032024"/>
    </source>
</evidence>
<evidence type="ECO:0000259" key="14">
    <source>
        <dbReference type="Pfam" id="PF08546"/>
    </source>
</evidence>
<feature type="signal peptide" evidence="12">
    <location>
        <begin position="1"/>
        <end position="18"/>
    </location>
</feature>
<keyword evidence="8 11" id="KW-0560">Oxidoreductase</keyword>
<dbReference type="RefSeq" id="WP_163481829.1">
    <property type="nucleotide sequence ID" value="NZ_JAAGWF010000010.1"/>
</dbReference>
<dbReference type="SUPFAM" id="SSF51735">
    <property type="entry name" value="NAD(P)-binding Rossmann-fold domains"/>
    <property type="match status" value="1"/>
</dbReference>
<dbReference type="EC" id="1.1.1.169" evidence="4 11"/>
<gene>
    <name evidence="15" type="ORF">GCU56_11315</name>
</gene>
<dbReference type="NCBIfam" id="TIGR00745">
    <property type="entry name" value="apbA_panE"/>
    <property type="match status" value="1"/>
</dbReference>
<comment type="catalytic activity">
    <reaction evidence="10 11">
        <text>(R)-pantoate + NADP(+) = 2-dehydropantoate + NADPH + H(+)</text>
        <dbReference type="Rhea" id="RHEA:16233"/>
        <dbReference type="ChEBI" id="CHEBI:11561"/>
        <dbReference type="ChEBI" id="CHEBI:15378"/>
        <dbReference type="ChEBI" id="CHEBI:15980"/>
        <dbReference type="ChEBI" id="CHEBI:57783"/>
        <dbReference type="ChEBI" id="CHEBI:58349"/>
        <dbReference type="EC" id="1.1.1.169"/>
    </reaction>
</comment>
<keyword evidence="7 11" id="KW-0521">NADP</keyword>
<evidence type="ECO:0000256" key="5">
    <source>
        <dbReference type="ARBA" id="ARBA00019465"/>
    </source>
</evidence>
<dbReference type="GO" id="GO:0005737">
    <property type="term" value="C:cytoplasm"/>
    <property type="evidence" value="ECO:0007669"/>
    <property type="project" value="TreeGrafter"/>
</dbReference>
<protein>
    <recommendedName>
        <fullName evidence="5 11">2-dehydropantoate 2-reductase</fullName>
        <ecNumber evidence="4 11">1.1.1.169</ecNumber>
    </recommendedName>
    <alternativeName>
        <fullName evidence="9 11">Ketopantoate reductase</fullName>
    </alternativeName>
</protein>
<dbReference type="PANTHER" id="PTHR43765">
    <property type="entry name" value="2-DEHYDROPANTOATE 2-REDUCTASE-RELATED"/>
    <property type="match status" value="1"/>
</dbReference>
<dbReference type="InterPro" id="IPR013328">
    <property type="entry name" value="6PGD_dom2"/>
</dbReference>
<dbReference type="Gene3D" id="1.10.1040.10">
    <property type="entry name" value="N-(1-d-carboxylethyl)-l-norvaline Dehydrogenase, domain 2"/>
    <property type="match status" value="1"/>
</dbReference>
<dbReference type="GO" id="GO:0050661">
    <property type="term" value="F:NADP binding"/>
    <property type="evidence" value="ECO:0007669"/>
    <property type="project" value="TreeGrafter"/>
</dbReference>
<dbReference type="GO" id="GO:0015940">
    <property type="term" value="P:pantothenate biosynthetic process"/>
    <property type="evidence" value="ECO:0007669"/>
    <property type="project" value="UniProtKB-UniPathway"/>
</dbReference>
<proteinExistence type="inferred from homology"/>
<dbReference type="InterPro" id="IPR013752">
    <property type="entry name" value="KPA_reductase"/>
</dbReference>
<comment type="caution">
    <text evidence="15">The sequence shown here is derived from an EMBL/GenBank/DDBJ whole genome shotgun (WGS) entry which is preliminary data.</text>
</comment>
<feature type="domain" description="Ketopantoate reductase N-terminal" evidence="13">
    <location>
        <begin position="5"/>
        <end position="148"/>
    </location>
</feature>
<feature type="domain" description="Ketopantoate reductase C-terminal" evidence="14">
    <location>
        <begin position="192"/>
        <end position="309"/>
    </location>
</feature>
<evidence type="ECO:0000256" key="12">
    <source>
        <dbReference type="SAM" id="SignalP"/>
    </source>
</evidence>
<dbReference type="SUPFAM" id="SSF48179">
    <property type="entry name" value="6-phosphogluconate dehydrogenase C-terminal domain-like"/>
    <property type="match status" value="1"/>
</dbReference>
<dbReference type="Gene3D" id="3.40.50.720">
    <property type="entry name" value="NAD(P)-binding Rossmann-like Domain"/>
    <property type="match status" value="1"/>
</dbReference>
<evidence type="ECO:0000313" key="16">
    <source>
        <dbReference type="Proteomes" id="UP000470246"/>
    </source>
</evidence>
<dbReference type="InterPro" id="IPR003710">
    <property type="entry name" value="ApbA"/>
</dbReference>
<evidence type="ECO:0000256" key="7">
    <source>
        <dbReference type="ARBA" id="ARBA00022857"/>
    </source>
</evidence>
<dbReference type="Pfam" id="PF02558">
    <property type="entry name" value="ApbA"/>
    <property type="match status" value="1"/>
</dbReference>
<evidence type="ECO:0000256" key="10">
    <source>
        <dbReference type="ARBA" id="ARBA00048793"/>
    </source>
</evidence>
<keyword evidence="16" id="KW-1185">Reference proteome</keyword>
<evidence type="ECO:0000256" key="2">
    <source>
        <dbReference type="ARBA" id="ARBA00004994"/>
    </source>
</evidence>
<evidence type="ECO:0000256" key="3">
    <source>
        <dbReference type="ARBA" id="ARBA00007870"/>
    </source>
</evidence>
<evidence type="ECO:0000256" key="11">
    <source>
        <dbReference type="RuleBase" id="RU362068"/>
    </source>
</evidence>
<evidence type="ECO:0000313" key="15">
    <source>
        <dbReference type="EMBL" id="NEK58462.1"/>
    </source>
</evidence>
<name>A0A7K3W0T0_9ACTN</name>
<dbReference type="Proteomes" id="UP000470246">
    <property type="component" value="Unassembled WGS sequence"/>
</dbReference>
<dbReference type="GO" id="GO:0008677">
    <property type="term" value="F:2-dehydropantoate 2-reductase activity"/>
    <property type="evidence" value="ECO:0007669"/>
    <property type="project" value="UniProtKB-EC"/>
</dbReference>
<evidence type="ECO:0000256" key="4">
    <source>
        <dbReference type="ARBA" id="ARBA00013014"/>
    </source>
</evidence>
<evidence type="ECO:0000256" key="1">
    <source>
        <dbReference type="ARBA" id="ARBA00002919"/>
    </source>
</evidence>
<accession>A0A7K3W0T0</accession>
<dbReference type="PANTHER" id="PTHR43765:SF2">
    <property type="entry name" value="2-DEHYDROPANTOATE 2-REDUCTASE"/>
    <property type="match status" value="1"/>
</dbReference>
<dbReference type="AlphaFoldDB" id="A0A7K3W0T0"/>
<keyword evidence="6 11" id="KW-0566">Pantothenate biosynthesis</keyword>
<dbReference type="UniPathway" id="UPA00028">
    <property type="reaction ID" value="UER00004"/>
</dbReference>
<comment type="pathway">
    <text evidence="2 11">Cofactor biosynthesis; (R)-pantothenate biosynthesis; (R)-pantoate from 3-methyl-2-oxobutanoate: step 2/2.</text>
</comment>
<dbReference type="EMBL" id="JAAGWF010000010">
    <property type="protein sequence ID" value="NEK58462.1"/>
    <property type="molecule type" value="Genomic_DNA"/>
</dbReference>
<dbReference type="InterPro" id="IPR013332">
    <property type="entry name" value="KPR_N"/>
</dbReference>
<dbReference type="InterPro" id="IPR050838">
    <property type="entry name" value="Ketopantoate_reductase"/>
</dbReference>
<sequence>MVGRIAVLGAGGMGSAFAAFLARAGADVVLVGRGGAHVRAVAERGLLVAPPGEDAWRVDVPVAVTAADLPHGSVDVLVVLTKTYDSAAAVAGAAPALSPAGVAVSLQNGLGNDAVLAGAVGGRRALVGVTTVGATVQSPGAISITGSTAARRSLTHVGATGQARAEDRADDVVAALEAAGLPALHARPVDVAVWEKLALAVMSPVSSVLRATVATVWRHPEGRALVERMFDEVVAVGRAQGVDLDRDAAWAHAARVFDGTGEHHTSMCSDVMAGRRTELSAMAGAVAGLAVRDGVPVPVHTTVLAMLHVMGA</sequence>
<dbReference type="InterPro" id="IPR036291">
    <property type="entry name" value="NAD(P)-bd_dom_sf"/>
</dbReference>
<reference evidence="15 16" key="1">
    <citation type="submission" date="2020-02" db="EMBL/GenBank/DDBJ databases">
        <title>Geodermatophilus sabuli CPCC 205279 I12A-02694.</title>
        <authorList>
            <person name="Jiang Z."/>
        </authorList>
    </citation>
    <scope>NUCLEOTIDE SEQUENCE [LARGE SCALE GENOMIC DNA]</scope>
    <source>
        <strain evidence="15 16">I12A-02694</strain>
    </source>
</reference>
<keyword evidence="12" id="KW-0732">Signal</keyword>
<comment type="similarity">
    <text evidence="3 11">Belongs to the ketopantoate reductase family.</text>
</comment>
<dbReference type="Pfam" id="PF08546">
    <property type="entry name" value="ApbA_C"/>
    <property type="match status" value="1"/>
</dbReference>
<evidence type="ECO:0000256" key="8">
    <source>
        <dbReference type="ARBA" id="ARBA00023002"/>
    </source>
</evidence>
<organism evidence="15 16">
    <name type="scientific">Geodermatophilus sabuli</name>
    <dbReference type="NCBI Taxonomy" id="1564158"/>
    <lineage>
        <taxon>Bacteria</taxon>
        <taxon>Bacillati</taxon>
        <taxon>Actinomycetota</taxon>
        <taxon>Actinomycetes</taxon>
        <taxon>Geodermatophilales</taxon>
        <taxon>Geodermatophilaceae</taxon>
        <taxon>Geodermatophilus</taxon>
    </lineage>
</organism>
<feature type="chain" id="PRO_5039291867" description="2-dehydropantoate 2-reductase" evidence="12">
    <location>
        <begin position="19"/>
        <end position="312"/>
    </location>
</feature>
<evidence type="ECO:0000256" key="6">
    <source>
        <dbReference type="ARBA" id="ARBA00022655"/>
    </source>
</evidence>
<evidence type="ECO:0000259" key="13">
    <source>
        <dbReference type="Pfam" id="PF02558"/>
    </source>
</evidence>
<comment type="function">
    <text evidence="1 11">Catalyzes the NADPH-dependent reduction of ketopantoate into pantoic acid.</text>
</comment>
<dbReference type="InterPro" id="IPR008927">
    <property type="entry name" value="6-PGluconate_DH-like_C_sf"/>
</dbReference>